<evidence type="ECO:0000313" key="3">
    <source>
        <dbReference type="Proteomes" id="UP000326799"/>
    </source>
</evidence>
<proteinExistence type="predicted"/>
<dbReference type="InterPro" id="IPR010730">
    <property type="entry name" value="HET"/>
</dbReference>
<dbReference type="Gene3D" id="1.25.40.10">
    <property type="entry name" value="Tetratricopeptide repeat domain"/>
    <property type="match status" value="1"/>
</dbReference>
<organism evidence="2 3">
    <name type="scientific">Aspergillus novoparasiticus</name>
    <dbReference type="NCBI Taxonomy" id="986946"/>
    <lineage>
        <taxon>Eukaryota</taxon>
        <taxon>Fungi</taxon>
        <taxon>Dikarya</taxon>
        <taxon>Ascomycota</taxon>
        <taxon>Pezizomycotina</taxon>
        <taxon>Eurotiomycetes</taxon>
        <taxon>Eurotiomycetidae</taxon>
        <taxon>Eurotiales</taxon>
        <taxon>Aspergillaceae</taxon>
        <taxon>Aspergillus</taxon>
        <taxon>Aspergillus subgen. Circumdati</taxon>
    </lineage>
</organism>
<dbReference type="PANTHER" id="PTHR24148:SF78">
    <property type="entry name" value="HETEROKARYON INCOMPATIBILITY DOMAIN-CONTAINING PROTEIN"/>
    <property type="match status" value="1"/>
</dbReference>
<feature type="domain" description="Heterokaryon incompatibility" evidence="1">
    <location>
        <begin position="53"/>
        <end position="191"/>
    </location>
</feature>
<dbReference type="AlphaFoldDB" id="A0A5N6F033"/>
<sequence>MNPFRYSPLPTQPGSIRLLCLKPSIHKDAQIECELYYYHLEVREDERMISHSYEALSYLWGDRSVEHSIIVNGHTFRVWENLHAALVQLRNHRWNRILWIDALCINQADDEEKSRQIPFMRQIYARANGVVVWLGVEGEGSSQAYGCIQFAAAQSTTSWVGIQMSLSKQQQDACMALLRREWFERIWVLQEVGMARDIQIMCGNERMNGFTFCTGLANLALDFEDCTGLKTLISSITYLIRGAIHRPRHTIDVGCLSIGQLVDMYHDRKASIPHDRVYGLLGLSSEPRPETLISGYQIDWPLFLEKFMRYVLTENVSVETWDKDDLAVITASGIVLGNVESVIFNDLKTQAHRQFLNITFTECMLPKGSGRRGATNPVLWILPISAKPIEKGDMVFLFQGCRKPSIIRAYRDHVSIIMLDAWPMATDLELETPDKRPSLFKEKYPSFYAVWDGRISSSSLNQRGENSNPALCLNDILPKYPSTPEERTMRLGGMAEVMVDAGRLDEAAKRCQEIILLNEKSLGSEHRDVRQTISHLGAIYMEQESCGLPEEPTRRCRECVLEGIQQGAAIPEEEMERCISLFGPKTLSFLIDQRASAVLGSQGVLETVAGHEDHADRMINIVLDRCQNGAWTSAVMLPVAIVTKVCTEATIMRLLDHRDCQYPISQHLLLRAAAKRGRRVYAALRGVYRKENGIDISPEEQATIEAAIRQFRHDELRIEGVVLRQTR</sequence>
<evidence type="ECO:0000259" key="1">
    <source>
        <dbReference type="Pfam" id="PF06985"/>
    </source>
</evidence>
<dbReference type="EMBL" id="ML733407">
    <property type="protein sequence ID" value="KAB8223188.1"/>
    <property type="molecule type" value="Genomic_DNA"/>
</dbReference>
<accession>A0A5N6F033</accession>
<reference evidence="2 3" key="1">
    <citation type="submission" date="2019-04" db="EMBL/GenBank/DDBJ databases">
        <title>Fungal friends and foes A comparative genomics study of 23 Aspergillus species from section Flavi.</title>
        <authorList>
            <consortium name="DOE Joint Genome Institute"/>
            <person name="Kjaerbolling I."/>
            <person name="Vesth T.C."/>
            <person name="Frisvad J.C."/>
            <person name="Nybo J.L."/>
            <person name="Theobald S."/>
            <person name="Kildgaard S."/>
            <person name="Petersen T.I."/>
            <person name="Kuo A."/>
            <person name="Sato A."/>
            <person name="Lyhne E.K."/>
            <person name="Kogle M.E."/>
            <person name="Wiebenga A."/>
            <person name="Kun R.S."/>
            <person name="Lubbers R.J."/>
            <person name="Makela M.R."/>
            <person name="Barry K."/>
            <person name="Chovatia M."/>
            <person name="Clum A."/>
            <person name="Daum C."/>
            <person name="Haridas S."/>
            <person name="He G."/>
            <person name="LaButti K."/>
            <person name="Lipzen A."/>
            <person name="Mondo S."/>
            <person name="Pangilinan J."/>
            <person name="Riley R."/>
            <person name="Salamov A."/>
            <person name="Simmons B.A."/>
            <person name="Magnuson J.K."/>
            <person name="Henrissat B."/>
            <person name="Mortensen U.H."/>
            <person name="Larsen T.O."/>
            <person name="De vries R.P."/>
            <person name="Grigoriev I.V."/>
            <person name="Machida M."/>
            <person name="Baker S.E."/>
            <person name="Andersen M.R."/>
        </authorList>
    </citation>
    <scope>NUCLEOTIDE SEQUENCE [LARGE SCALE GENOMIC DNA]</scope>
    <source>
        <strain evidence="2 3">CBS 126849</strain>
    </source>
</reference>
<dbReference type="Pfam" id="PF06985">
    <property type="entry name" value="HET"/>
    <property type="match status" value="1"/>
</dbReference>
<name>A0A5N6F033_9EURO</name>
<gene>
    <name evidence="2" type="ORF">BDV33DRAFT_200739</name>
</gene>
<dbReference type="InterPro" id="IPR011990">
    <property type="entry name" value="TPR-like_helical_dom_sf"/>
</dbReference>
<evidence type="ECO:0000313" key="2">
    <source>
        <dbReference type="EMBL" id="KAB8223188.1"/>
    </source>
</evidence>
<keyword evidence="3" id="KW-1185">Reference proteome</keyword>
<protein>
    <submittedName>
        <fullName evidence="2">Heterokaryon incompatibility protein-domain-containing protein</fullName>
    </submittedName>
</protein>
<dbReference type="InterPro" id="IPR052895">
    <property type="entry name" value="HetReg/Transcr_Mod"/>
</dbReference>
<dbReference type="Proteomes" id="UP000326799">
    <property type="component" value="Unassembled WGS sequence"/>
</dbReference>
<dbReference type="PANTHER" id="PTHR24148">
    <property type="entry name" value="ANKYRIN REPEAT DOMAIN-CONTAINING PROTEIN 39 HOMOLOG-RELATED"/>
    <property type="match status" value="1"/>
</dbReference>